<gene>
    <name evidence="2" type="ORF">GOBAR_AA04074</name>
</gene>
<dbReference type="Proteomes" id="UP000239757">
    <property type="component" value="Unassembled WGS sequence"/>
</dbReference>
<protein>
    <submittedName>
        <fullName evidence="2">Uncharacterized protein</fullName>
    </submittedName>
</protein>
<proteinExistence type="predicted"/>
<organism evidence="2 3">
    <name type="scientific">Gossypium barbadense</name>
    <name type="common">Sea Island cotton</name>
    <name type="synonym">Hibiscus barbadensis</name>
    <dbReference type="NCBI Taxonomy" id="3634"/>
    <lineage>
        <taxon>Eukaryota</taxon>
        <taxon>Viridiplantae</taxon>
        <taxon>Streptophyta</taxon>
        <taxon>Embryophyta</taxon>
        <taxon>Tracheophyta</taxon>
        <taxon>Spermatophyta</taxon>
        <taxon>Magnoliopsida</taxon>
        <taxon>eudicotyledons</taxon>
        <taxon>Gunneridae</taxon>
        <taxon>Pentapetalae</taxon>
        <taxon>rosids</taxon>
        <taxon>malvids</taxon>
        <taxon>Malvales</taxon>
        <taxon>Malvaceae</taxon>
        <taxon>Malvoideae</taxon>
        <taxon>Gossypium</taxon>
    </lineage>
</organism>
<reference evidence="2 3" key="1">
    <citation type="submission" date="2015-01" db="EMBL/GenBank/DDBJ databases">
        <title>Genome of allotetraploid Gossypium barbadense reveals genomic plasticity and fiber elongation in cotton evolution.</title>
        <authorList>
            <person name="Chen X."/>
            <person name="Liu X."/>
            <person name="Zhao B."/>
            <person name="Zheng H."/>
            <person name="Hu Y."/>
            <person name="Lu G."/>
            <person name="Yang C."/>
            <person name="Chen J."/>
            <person name="Shan C."/>
            <person name="Zhang L."/>
            <person name="Zhou Y."/>
            <person name="Wang L."/>
            <person name="Guo W."/>
            <person name="Bai Y."/>
            <person name="Ruan J."/>
            <person name="Shangguan X."/>
            <person name="Mao Y."/>
            <person name="Jiang J."/>
            <person name="Zhu Y."/>
            <person name="Lei J."/>
            <person name="Kang H."/>
            <person name="Chen S."/>
            <person name="He X."/>
            <person name="Wang R."/>
            <person name="Wang Y."/>
            <person name="Chen J."/>
            <person name="Wang L."/>
            <person name="Yu S."/>
            <person name="Wang B."/>
            <person name="Wei J."/>
            <person name="Song S."/>
            <person name="Lu X."/>
            <person name="Gao Z."/>
            <person name="Gu W."/>
            <person name="Deng X."/>
            <person name="Ma D."/>
            <person name="Wang S."/>
            <person name="Liang W."/>
            <person name="Fang L."/>
            <person name="Cai C."/>
            <person name="Zhu X."/>
            <person name="Zhou B."/>
            <person name="Zhang Y."/>
            <person name="Chen Z."/>
            <person name="Xu S."/>
            <person name="Zhu R."/>
            <person name="Wang S."/>
            <person name="Zhang T."/>
            <person name="Zhao G."/>
        </authorList>
    </citation>
    <scope>NUCLEOTIDE SEQUENCE [LARGE SCALE GENOMIC DNA]</scope>
    <source>
        <strain evidence="3">cv. Xinhai21</strain>
        <tissue evidence="2">Leaf</tissue>
    </source>
</reference>
<feature type="region of interest" description="Disordered" evidence="1">
    <location>
        <begin position="334"/>
        <end position="353"/>
    </location>
</feature>
<sequence>MLIDLTAEQSISWRDKLVDHLSKVDCKASEEKEDFDILEGDINKSFINGIPSINFSDRVYQILIRDTGMVMWKRIAPLEFLNPTRKRNRHHLRKSRRKVRDSVQKNAGIQGKNMEGSRFRSLSDVNLNPELISGGLEVSADLQCNKRKEITDANQQNKETLLHSNGKIANGSKMKSNSNVLGFSNSIGPISILKGSNGSLIGPGRVSGQQIAFVAGSSVGSPAAAEGLPDQCNEASIGNGGDRLHFSLALNQGKKANTVLPATRETDLVLEHNEALVGGREIQTRTGRIAKKLNKLSHGRRSRFKPIGGPRVRLKESMAQLAENLSTYPVAENAEEGPSFVEDHQARRVTPGQ</sequence>
<feature type="compositionally biased region" description="Basic residues" evidence="1">
    <location>
        <begin position="86"/>
        <end position="99"/>
    </location>
</feature>
<name>A0A2P5YLJ6_GOSBA</name>
<dbReference type="EMBL" id="KZ663025">
    <property type="protein sequence ID" value="PPS16480.1"/>
    <property type="molecule type" value="Genomic_DNA"/>
</dbReference>
<feature type="region of interest" description="Disordered" evidence="1">
    <location>
        <begin position="86"/>
        <end position="115"/>
    </location>
</feature>
<dbReference type="AlphaFoldDB" id="A0A2P5YLJ6"/>
<evidence type="ECO:0000256" key="1">
    <source>
        <dbReference type="SAM" id="MobiDB-lite"/>
    </source>
</evidence>
<evidence type="ECO:0000313" key="3">
    <source>
        <dbReference type="Proteomes" id="UP000239757"/>
    </source>
</evidence>
<accession>A0A2P5YLJ6</accession>
<evidence type="ECO:0000313" key="2">
    <source>
        <dbReference type="EMBL" id="PPS16480.1"/>
    </source>
</evidence>